<keyword evidence="1" id="KW-0472">Membrane</keyword>
<dbReference type="Proteomes" id="UP000321577">
    <property type="component" value="Unassembled WGS sequence"/>
</dbReference>
<gene>
    <name evidence="2" type="ORF">BGE01nite_37240</name>
</gene>
<keyword evidence="3" id="KW-1185">Reference proteome</keyword>
<dbReference type="EMBL" id="BKAG01000030">
    <property type="protein sequence ID" value="GEP44433.1"/>
    <property type="molecule type" value="Genomic_DNA"/>
</dbReference>
<organism evidence="2 3">
    <name type="scientific">Brevifollis gellanilyticus</name>
    <dbReference type="NCBI Taxonomy" id="748831"/>
    <lineage>
        <taxon>Bacteria</taxon>
        <taxon>Pseudomonadati</taxon>
        <taxon>Verrucomicrobiota</taxon>
        <taxon>Verrucomicrobiia</taxon>
        <taxon>Verrucomicrobiales</taxon>
        <taxon>Verrucomicrobiaceae</taxon>
    </lineage>
</organism>
<dbReference type="AlphaFoldDB" id="A0A512MCG7"/>
<accession>A0A512MCG7</accession>
<feature type="transmembrane region" description="Helical" evidence="1">
    <location>
        <begin position="21"/>
        <end position="42"/>
    </location>
</feature>
<keyword evidence="1" id="KW-0812">Transmembrane</keyword>
<evidence type="ECO:0000256" key="1">
    <source>
        <dbReference type="SAM" id="Phobius"/>
    </source>
</evidence>
<reference evidence="2 3" key="1">
    <citation type="submission" date="2019-07" db="EMBL/GenBank/DDBJ databases">
        <title>Whole genome shotgun sequence of Brevifollis gellanilyticus NBRC 108608.</title>
        <authorList>
            <person name="Hosoyama A."/>
            <person name="Uohara A."/>
            <person name="Ohji S."/>
            <person name="Ichikawa N."/>
        </authorList>
    </citation>
    <scope>NUCLEOTIDE SEQUENCE [LARGE SCALE GENOMIC DNA]</scope>
    <source>
        <strain evidence="2 3">NBRC 108608</strain>
    </source>
</reference>
<protein>
    <submittedName>
        <fullName evidence="2">Uncharacterized protein</fullName>
    </submittedName>
</protein>
<sequence length="73" mass="7884">MPTPITNWKKEIAKFLCGGEAFHAVTHAYLLVSGTQLTVLGITTTPTLNTFSVITASLLAIALGIYAWRPSKH</sequence>
<evidence type="ECO:0000313" key="3">
    <source>
        <dbReference type="Proteomes" id="UP000321577"/>
    </source>
</evidence>
<keyword evidence="1" id="KW-1133">Transmembrane helix</keyword>
<name>A0A512MCG7_9BACT</name>
<comment type="caution">
    <text evidence="2">The sequence shown here is derived from an EMBL/GenBank/DDBJ whole genome shotgun (WGS) entry which is preliminary data.</text>
</comment>
<feature type="transmembrane region" description="Helical" evidence="1">
    <location>
        <begin position="48"/>
        <end position="68"/>
    </location>
</feature>
<proteinExistence type="predicted"/>
<evidence type="ECO:0000313" key="2">
    <source>
        <dbReference type="EMBL" id="GEP44433.1"/>
    </source>
</evidence>